<sequence length="106" mass="11638">MRACKKEKELIINTPLPAEYIEGDEEALETSFQVLEIVGTTSAKVEGGDPKPSRAVVMATKVLINNGFQPSKGLSKELHSIVKSVMMQENPGRSGLYYTKAARKEK</sequence>
<gene>
    <name evidence="1" type="ORF">CR513_57156</name>
</gene>
<dbReference type="Proteomes" id="UP000257109">
    <property type="component" value="Unassembled WGS sequence"/>
</dbReference>
<organism evidence="1 2">
    <name type="scientific">Mucuna pruriens</name>
    <name type="common">Velvet bean</name>
    <name type="synonym">Dolichos pruriens</name>
    <dbReference type="NCBI Taxonomy" id="157652"/>
    <lineage>
        <taxon>Eukaryota</taxon>
        <taxon>Viridiplantae</taxon>
        <taxon>Streptophyta</taxon>
        <taxon>Embryophyta</taxon>
        <taxon>Tracheophyta</taxon>
        <taxon>Spermatophyta</taxon>
        <taxon>Magnoliopsida</taxon>
        <taxon>eudicotyledons</taxon>
        <taxon>Gunneridae</taxon>
        <taxon>Pentapetalae</taxon>
        <taxon>rosids</taxon>
        <taxon>fabids</taxon>
        <taxon>Fabales</taxon>
        <taxon>Fabaceae</taxon>
        <taxon>Papilionoideae</taxon>
        <taxon>50 kb inversion clade</taxon>
        <taxon>NPAAA clade</taxon>
        <taxon>indigoferoid/millettioid clade</taxon>
        <taxon>Phaseoleae</taxon>
        <taxon>Mucuna</taxon>
    </lineage>
</organism>
<dbReference type="OrthoDB" id="1095202at2759"/>
<comment type="caution">
    <text evidence="1">The sequence shown here is derived from an EMBL/GenBank/DDBJ whole genome shotgun (WGS) entry which is preliminary data.</text>
</comment>
<keyword evidence="2" id="KW-1185">Reference proteome</keyword>
<feature type="non-terminal residue" evidence="1">
    <location>
        <position position="1"/>
    </location>
</feature>
<name>A0A371EE24_MUCPR</name>
<evidence type="ECO:0008006" key="3">
    <source>
        <dbReference type="Google" id="ProtNLM"/>
    </source>
</evidence>
<evidence type="ECO:0000313" key="2">
    <source>
        <dbReference type="Proteomes" id="UP000257109"/>
    </source>
</evidence>
<protein>
    <recommendedName>
        <fullName evidence="3">G-patch domain-containing protein</fullName>
    </recommendedName>
</protein>
<evidence type="ECO:0000313" key="1">
    <source>
        <dbReference type="EMBL" id="RDX64298.1"/>
    </source>
</evidence>
<accession>A0A371EE24</accession>
<dbReference type="EMBL" id="QJKJ01014449">
    <property type="protein sequence ID" value="RDX64298.1"/>
    <property type="molecule type" value="Genomic_DNA"/>
</dbReference>
<proteinExistence type="predicted"/>
<reference evidence="1" key="1">
    <citation type="submission" date="2018-05" db="EMBL/GenBank/DDBJ databases">
        <title>Draft genome of Mucuna pruriens seed.</title>
        <authorList>
            <person name="Nnadi N.E."/>
            <person name="Vos R."/>
            <person name="Hasami M.H."/>
            <person name="Devisetty U.K."/>
            <person name="Aguiy J.C."/>
        </authorList>
    </citation>
    <scope>NUCLEOTIDE SEQUENCE [LARGE SCALE GENOMIC DNA]</scope>
    <source>
        <strain evidence="1">JCA_2017</strain>
    </source>
</reference>
<dbReference type="AlphaFoldDB" id="A0A371EE24"/>